<sequence>MTTDSSHHITSPSSRCPGCCCYGNPAIMSNPLEEGNGKMEILTQKPGLSSSWVCPLWLPRLSLPSSGNVSCCPIFYSFFGSFTFWKNKRQCVLPAESVRVWVAASGEHLLRLASSKRERKNTIYISNFSAYSLASACAAGPSPCSLADIV</sequence>
<protein>
    <submittedName>
        <fullName evidence="1">Uncharacterized protein</fullName>
    </submittedName>
</protein>
<organism evidence="1 2">
    <name type="scientific">Clarias magur</name>
    <name type="common">Asian catfish</name>
    <name type="synonym">Macropteronotus magur</name>
    <dbReference type="NCBI Taxonomy" id="1594786"/>
    <lineage>
        <taxon>Eukaryota</taxon>
        <taxon>Metazoa</taxon>
        <taxon>Chordata</taxon>
        <taxon>Craniata</taxon>
        <taxon>Vertebrata</taxon>
        <taxon>Euteleostomi</taxon>
        <taxon>Actinopterygii</taxon>
        <taxon>Neopterygii</taxon>
        <taxon>Teleostei</taxon>
        <taxon>Ostariophysi</taxon>
        <taxon>Siluriformes</taxon>
        <taxon>Clariidae</taxon>
        <taxon>Clarias</taxon>
    </lineage>
</organism>
<name>A0A8J4TR92_CLAMG</name>
<gene>
    <name evidence="1" type="ORF">DAT39_014374</name>
</gene>
<dbReference type="AlphaFoldDB" id="A0A8J4TR92"/>
<evidence type="ECO:0000313" key="1">
    <source>
        <dbReference type="EMBL" id="KAF5895924.1"/>
    </source>
</evidence>
<proteinExistence type="predicted"/>
<keyword evidence="2" id="KW-1185">Reference proteome</keyword>
<reference evidence="1" key="1">
    <citation type="submission" date="2020-07" db="EMBL/GenBank/DDBJ databases">
        <title>Clarias magur genome sequencing, assembly and annotation.</title>
        <authorList>
            <person name="Kushwaha B."/>
            <person name="Kumar R."/>
            <person name="Das P."/>
            <person name="Joshi C.G."/>
            <person name="Kumar D."/>
            <person name="Nagpure N.S."/>
            <person name="Pandey M."/>
            <person name="Agarwal S."/>
            <person name="Srivastava S."/>
            <person name="Singh M."/>
            <person name="Sahoo L."/>
            <person name="Jayasankar P."/>
            <person name="Meher P.K."/>
            <person name="Koringa P.G."/>
            <person name="Iquebal M.A."/>
            <person name="Das S.P."/>
            <person name="Bit A."/>
            <person name="Patnaik S."/>
            <person name="Patel N."/>
            <person name="Shah T.M."/>
            <person name="Hinsu A."/>
            <person name="Jena J.K."/>
        </authorList>
    </citation>
    <scope>NUCLEOTIDE SEQUENCE</scope>
    <source>
        <strain evidence="1">CIFAMagur01</strain>
        <tissue evidence="1">Testis</tissue>
    </source>
</reference>
<comment type="caution">
    <text evidence="1">The sequence shown here is derived from an EMBL/GenBank/DDBJ whole genome shotgun (WGS) entry which is preliminary data.</text>
</comment>
<accession>A0A8J4TR92</accession>
<dbReference type="Proteomes" id="UP000727407">
    <property type="component" value="Unassembled WGS sequence"/>
</dbReference>
<evidence type="ECO:0000313" key="2">
    <source>
        <dbReference type="Proteomes" id="UP000727407"/>
    </source>
</evidence>
<dbReference type="EMBL" id="QNUK01000300">
    <property type="protein sequence ID" value="KAF5895924.1"/>
    <property type="molecule type" value="Genomic_DNA"/>
</dbReference>